<keyword evidence="2" id="KW-1185">Reference proteome</keyword>
<proteinExistence type="predicted"/>
<name>A0ABR6U5Z0_9ACTN</name>
<comment type="caution">
    <text evidence="1">The sequence shown here is derived from an EMBL/GenBank/DDBJ whole genome shotgun (WGS) entry which is preliminary data.</text>
</comment>
<evidence type="ECO:0000313" key="2">
    <source>
        <dbReference type="Proteomes" id="UP000604001"/>
    </source>
</evidence>
<accession>A0ABR6U5Z0</accession>
<organism evidence="1 2">
    <name type="scientific">Nocardioides deserti</name>
    <dbReference type="NCBI Taxonomy" id="1588644"/>
    <lineage>
        <taxon>Bacteria</taxon>
        <taxon>Bacillati</taxon>
        <taxon>Actinomycetota</taxon>
        <taxon>Actinomycetes</taxon>
        <taxon>Propionibacteriales</taxon>
        <taxon>Nocardioidaceae</taxon>
        <taxon>Nocardioides</taxon>
    </lineage>
</organism>
<dbReference type="RefSeq" id="WP_186344675.1">
    <property type="nucleotide sequence ID" value="NZ_BMMR01000002.1"/>
</dbReference>
<sequence length="407" mass="42935">MEVFEVKMRALTPFALVSVLAVPSVVGLSVQGPASSAPKAAAAGCQWQVIEHADGSVSVARGNGKATRLEQKSTDRARPTFVGEADTQPVSVTLWKGTPRAEVDAVVEAGAAQQDELLAASLAGAKEGATDHRASQTFTTDDNVPVGPLETVAYRVEVGESVETGTPERASQVKMNRGRVAKDCVRTASGAPRGATTIDSATGRVVIASVDDNDGENGLVAKPTYPSTTTVVRYRTFIPAAKTPPTPCGTFSGDNRTFSSHYDRRNRTRASIFFNWPTRTMDATRRVGATKKLNSSGAVIESKTASVAGINIHTPTMGGTFGRVSITHSVGNPLCSVAGAIAYNVVVEAWSDGSARIAGTRVEVPNHEAYVYPTSGTYGKTIFTRSSNSFICLSVNCGQESLWETYP</sequence>
<protein>
    <submittedName>
        <fullName evidence="1">Uncharacterized protein</fullName>
    </submittedName>
</protein>
<dbReference type="EMBL" id="JACMYC010000002">
    <property type="protein sequence ID" value="MBC2959379.1"/>
    <property type="molecule type" value="Genomic_DNA"/>
</dbReference>
<dbReference type="Proteomes" id="UP000604001">
    <property type="component" value="Unassembled WGS sequence"/>
</dbReference>
<reference evidence="1 2" key="1">
    <citation type="submission" date="2020-08" db="EMBL/GenBank/DDBJ databases">
        <title>novel species in genus Nocardioides.</title>
        <authorList>
            <person name="Zhang G."/>
        </authorList>
    </citation>
    <scope>NUCLEOTIDE SEQUENCE [LARGE SCALE GENOMIC DNA]</scope>
    <source>
        <strain evidence="1 2">SC8A-24</strain>
    </source>
</reference>
<gene>
    <name evidence="1" type="ORF">H7344_03600</name>
</gene>
<evidence type="ECO:0000313" key="1">
    <source>
        <dbReference type="EMBL" id="MBC2959379.1"/>
    </source>
</evidence>